<dbReference type="Gene3D" id="1.10.357.10">
    <property type="entry name" value="Tetracycline Repressor, domain 2"/>
    <property type="match status" value="1"/>
</dbReference>
<dbReference type="PANTHER" id="PTHR30055:SF146">
    <property type="entry name" value="HTH-TYPE TRANSCRIPTIONAL DUAL REGULATOR CECR"/>
    <property type="match status" value="1"/>
</dbReference>
<evidence type="ECO:0000313" key="6">
    <source>
        <dbReference type="Proteomes" id="UP001614394"/>
    </source>
</evidence>
<dbReference type="PANTHER" id="PTHR30055">
    <property type="entry name" value="HTH-TYPE TRANSCRIPTIONAL REGULATOR RUTR"/>
    <property type="match status" value="1"/>
</dbReference>
<evidence type="ECO:0000256" key="3">
    <source>
        <dbReference type="SAM" id="MobiDB-lite"/>
    </source>
</evidence>
<gene>
    <name evidence="5" type="ORF">ACIGXA_05105</name>
</gene>
<dbReference type="SUPFAM" id="SSF46689">
    <property type="entry name" value="Homeodomain-like"/>
    <property type="match status" value="1"/>
</dbReference>
<dbReference type="Proteomes" id="UP001614394">
    <property type="component" value="Unassembled WGS sequence"/>
</dbReference>
<name>A0ABW8C1W3_9ACTN</name>
<keyword evidence="6" id="KW-1185">Reference proteome</keyword>
<comment type="caution">
    <text evidence="5">The sequence shown here is derived from an EMBL/GenBank/DDBJ whole genome shotgun (WGS) entry which is preliminary data.</text>
</comment>
<protein>
    <submittedName>
        <fullName evidence="5">TetR/AcrR family transcriptional regulator</fullName>
    </submittedName>
</protein>
<feature type="region of interest" description="Disordered" evidence="3">
    <location>
        <begin position="179"/>
        <end position="209"/>
    </location>
</feature>
<dbReference type="PROSITE" id="PS50977">
    <property type="entry name" value="HTH_TETR_2"/>
    <property type="match status" value="1"/>
</dbReference>
<feature type="DNA-binding region" description="H-T-H motif" evidence="2">
    <location>
        <begin position="34"/>
        <end position="53"/>
    </location>
</feature>
<evidence type="ECO:0000256" key="1">
    <source>
        <dbReference type="ARBA" id="ARBA00023125"/>
    </source>
</evidence>
<sequence>MAKTSMRMSAEDRRESVTRAAMTEFAKGGYFGTSTEAIARRVGVSQPYLFRLFPTKVDLFKAAANRCFDRTISTFEQAAEGLEGEDALEAMGQAYGEMIEEDRDVLLMQMQLYVAAAASGDGEVAELVRRRWLDMWDMVRVRTGLDDEWMNKFFSTGMLINTLVSLGIPSDDRCWLGFPFEESTEQAEPTEPAEPKKPAGSADPAEPAA</sequence>
<dbReference type="RefSeq" id="WP_399644487.1">
    <property type="nucleotide sequence ID" value="NZ_JBITYG010000001.1"/>
</dbReference>
<dbReference type="InterPro" id="IPR001647">
    <property type="entry name" value="HTH_TetR"/>
</dbReference>
<keyword evidence="1 2" id="KW-0238">DNA-binding</keyword>
<accession>A0ABW8C1W3</accession>
<proteinExistence type="predicted"/>
<evidence type="ECO:0000259" key="4">
    <source>
        <dbReference type="PROSITE" id="PS50977"/>
    </source>
</evidence>
<evidence type="ECO:0000256" key="2">
    <source>
        <dbReference type="PROSITE-ProRule" id="PRU00335"/>
    </source>
</evidence>
<evidence type="ECO:0000313" key="5">
    <source>
        <dbReference type="EMBL" id="MFI9099882.1"/>
    </source>
</evidence>
<feature type="domain" description="HTH tetR-type" evidence="4">
    <location>
        <begin position="11"/>
        <end position="71"/>
    </location>
</feature>
<dbReference type="InterPro" id="IPR050109">
    <property type="entry name" value="HTH-type_TetR-like_transc_reg"/>
</dbReference>
<dbReference type="InterPro" id="IPR009057">
    <property type="entry name" value="Homeodomain-like_sf"/>
</dbReference>
<organism evidence="5 6">
    <name type="scientific">Streptomyces fildesensis</name>
    <dbReference type="NCBI Taxonomy" id="375757"/>
    <lineage>
        <taxon>Bacteria</taxon>
        <taxon>Bacillati</taxon>
        <taxon>Actinomycetota</taxon>
        <taxon>Actinomycetes</taxon>
        <taxon>Kitasatosporales</taxon>
        <taxon>Streptomycetaceae</taxon>
        <taxon>Streptomyces</taxon>
    </lineage>
</organism>
<dbReference type="EMBL" id="JBITYG010000001">
    <property type="protein sequence ID" value="MFI9099882.1"/>
    <property type="molecule type" value="Genomic_DNA"/>
</dbReference>
<reference evidence="5 6" key="1">
    <citation type="submission" date="2024-10" db="EMBL/GenBank/DDBJ databases">
        <title>The Natural Products Discovery Center: Release of the First 8490 Sequenced Strains for Exploring Actinobacteria Biosynthetic Diversity.</title>
        <authorList>
            <person name="Kalkreuter E."/>
            <person name="Kautsar S.A."/>
            <person name="Yang D."/>
            <person name="Bader C.D."/>
            <person name="Teijaro C.N."/>
            <person name="Fluegel L."/>
            <person name="Davis C.M."/>
            <person name="Simpson J.R."/>
            <person name="Lauterbach L."/>
            <person name="Steele A.D."/>
            <person name="Gui C."/>
            <person name="Meng S."/>
            <person name="Li G."/>
            <person name="Viehrig K."/>
            <person name="Ye F."/>
            <person name="Su P."/>
            <person name="Kiefer A.F."/>
            <person name="Nichols A."/>
            <person name="Cepeda A.J."/>
            <person name="Yan W."/>
            <person name="Fan B."/>
            <person name="Jiang Y."/>
            <person name="Adhikari A."/>
            <person name="Zheng C.-J."/>
            <person name="Schuster L."/>
            <person name="Cowan T.M."/>
            <person name="Smanski M.J."/>
            <person name="Chevrette M.G."/>
            <person name="De Carvalho L.P.S."/>
            <person name="Shen B."/>
        </authorList>
    </citation>
    <scope>NUCLEOTIDE SEQUENCE [LARGE SCALE GENOMIC DNA]</scope>
    <source>
        <strain evidence="5 6">NPDC053399</strain>
    </source>
</reference>
<dbReference type="Pfam" id="PF00440">
    <property type="entry name" value="TetR_N"/>
    <property type="match status" value="1"/>
</dbReference>